<feature type="transmembrane region" description="Helical" evidence="15">
    <location>
        <begin position="14"/>
        <end position="36"/>
    </location>
</feature>
<dbReference type="GO" id="GO:0004497">
    <property type="term" value="F:monooxygenase activity"/>
    <property type="evidence" value="ECO:0007669"/>
    <property type="project" value="UniProtKB-KW"/>
</dbReference>
<keyword evidence="8" id="KW-0492">Microsome</keyword>
<organism evidence="16 17">
    <name type="scientific">Drosophila hydei</name>
    <name type="common">Fruit fly</name>
    <dbReference type="NCBI Taxonomy" id="7224"/>
    <lineage>
        <taxon>Eukaryota</taxon>
        <taxon>Metazoa</taxon>
        <taxon>Ecdysozoa</taxon>
        <taxon>Arthropoda</taxon>
        <taxon>Hexapoda</taxon>
        <taxon>Insecta</taxon>
        <taxon>Pterygota</taxon>
        <taxon>Neoptera</taxon>
        <taxon>Endopterygota</taxon>
        <taxon>Diptera</taxon>
        <taxon>Brachycera</taxon>
        <taxon>Muscomorpha</taxon>
        <taxon>Ephydroidea</taxon>
        <taxon>Drosophilidae</taxon>
        <taxon>Drosophila</taxon>
    </lineage>
</organism>
<dbReference type="PROSITE" id="PS00086">
    <property type="entry name" value="CYTOCHROME_P450"/>
    <property type="match status" value="1"/>
</dbReference>
<evidence type="ECO:0000313" key="16">
    <source>
        <dbReference type="Proteomes" id="UP000504633"/>
    </source>
</evidence>
<dbReference type="RefSeq" id="XP_023175496.2">
    <property type="nucleotide sequence ID" value="XM_023319728.2"/>
</dbReference>
<evidence type="ECO:0000256" key="2">
    <source>
        <dbReference type="ARBA" id="ARBA00004174"/>
    </source>
</evidence>
<evidence type="ECO:0000256" key="7">
    <source>
        <dbReference type="ARBA" id="ARBA00022824"/>
    </source>
</evidence>
<dbReference type="PRINTS" id="PR00463">
    <property type="entry name" value="EP450I"/>
</dbReference>
<name>A0A6J1MEP4_DROHY</name>
<dbReference type="KEGG" id="dhe:111602572"/>
<dbReference type="GO" id="GO:0005506">
    <property type="term" value="F:iron ion binding"/>
    <property type="evidence" value="ECO:0007669"/>
    <property type="project" value="InterPro"/>
</dbReference>
<sequence length="515" mass="59412">MPQSSSSVSQSQPVSSAMCATISLVACILIAFYLWMRHRYSYLKRRGIAHEAPVPLFGNIWGWRITQHTSQMLQKLYVKYKDSGPFFGMYFFMKPVYVVTDMELLKQVFIKDFSNFDSRGLFYNEQDDPLSAHLFAIDGPRWHNLRPRLTPIFSGAKMKLMFPSVLRIARQLSSVVQERCAGHATPLEVTKLLACYTMDTIGTAIFGLECNSLRDPKAPFVQMGLNAMLKKRIDYLFCLFFPELSLKLHIKRTPADVEAFYMKLVKDTISHRAEQNIKRNDLVDIMVEMKQKYDRGDTAEGLTLNEIAAQMYVFIVAGFETTATAFVLALYELARHEDIQCQLREEIEEVIANYGENGELTYEAMHKMKYLEQVMSETLRMYPVASEHLRRVNAHFEVPNHPRHYIPAGSQLIIPVYSIHHDPAYYPEPEKFQPERFSDEAIQQRPTCAYLPFGQGPRICIGMRFGRMKLAVGLITLIRNFRFSLAPDTPQPMQFKNHSFLLHPKEFQLQLEPLG</sequence>
<feature type="binding site" description="axial binding residue" evidence="13">
    <location>
        <position position="460"/>
    </location>
    <ligand>
        <name>heme</name>
        <dbReference type="ChEBI" id="CHEBI:30413"/>
    </ligand>
    <ligandPart>
        <name>Fe</name>
        <dbReference type="ChEBI" id="CHEBI:18248"/>
    </ligandPart>
</feature>
<evidence type="ECO:0000256" key="13">
    <source>
        <dbReference type="PIRSR" id="PIRSR602401-1"/>
    </source>
</evidence>
<proteinExistence type="inferred from homology"/>
<keyword evidence="15" id="KW-1133">Transmembrane helix</keyword>
<dbReference type="GO" id="GO:0020037">
    <property type="term" value="F:heme binding"/>
    <property type="evidence" value="ECO:0007669"/>
    <property type="project" value="InterPro"/>
</dbReference>
<evidence type="ECO:0000313" key="17">
    <source>
        <dbReference type="RefSeq" id="XP_023175496.2"/>
    </source>
</evidence>
<keyword evidence="15" id="KW-0812">Transmembrane</keyword>
<keyword evidence="5 13" id="KW-0349">Heme</keyword>
<comment type="subcellular location">
    <subcellularLocation>
        <location evidence="3">Endoplasmic reticulum membrane</location>
        <topology evidence="3">Peripheral membrane protein</topology>
    </subcellularLocation>
    <subcellularLocation>
        <location evidence="2">Microsome membrane</location>
        <topology evidence="2">Peripheral membrane protein</topology>
    </subcellularLocation>
</comment>
<dbReference type="GO" id="GO:0005789">
    <property type="term" value="C:endoplasmic reticulum membrane"/>
    <property type="evidence" value="ECO:0007669"/>
    <property type="project" value="UniProtKB-SubCell"/>
</dbReference>
<keyword evidence="12 15" id="KW-0472">Membrane</keyword>
<evidence type="ECO:0000256" key="6">
    <source>
        <dbReference type="ARBA" id="ARBA00022723"/>
    </source>
</evidence>
<evidence type="ECO:0000256" key="15">
    <source>
        <dbReference type="SAM" id="Phobius"/>
    </source>
</evidence>
<reference evidence="17" key="1">
    <citation type="submission" date="2025-08" db="UniProtKB">
        <authorList>
            <consortium name="RefSeq"/>
        </authorList>
    </citation>
    <scope>IDENTIFICATION</scope>
    <source>
        <strain evidence="17">15085-1641.00</strain>
        <tissue evidence="17">Whole body</tissue>
    </source>
</reference>
<evidence type="ECO:0000256" key="8">
    <source>
        <dbReference type="ARBA" id="ARBA00022848"/>
    </source>
</evidence>
<dbReference type="AlphaFoldDB" id="A0A6J1MEP4"/>
<keyword evidence="16" id="KW-1185">Reference proteome</keyword>
<dbReference type="InterPro" id="IPR002401">
    <property type="entry name" value="Cyt_P450_E_grp-I"/>
</dbReference>
<keyword evidence="11 14" id="KW-0503">Monooxygenase</keyword>
<evidence type="ECO:0000256" key="5">
    <source>
        <dbReference type="ARBA" id="ARBA00022617"/>
    </source>
</evidence>
<evidence type="ECO:0000256" key="9">
    <source>
        <dbReference type="ARBA" id="ARBA00023002"/>
    </source>
</evidence>
<dbReference type="Pfam" id="PF00067">
    <property type="entry name" value="p450"/>
    <property type="match status" value="1"/>
</dbReference>
<dbReference type="CDD" id="cd11056">
    <property type="entry name" value="CYP6-like"/>
    <property type="match status" value="1"/>
</dbReference>
<dbReference type="OMA" id="GLNAMLK"/>
<dbReference type="GeneID" id="111602572"/>
<evidence type="ECO:0000256" key="1">
    <source>
        <dbReference type="ARBA" id="ARBA00001971"/>
    </source>
</evidence>
<comment type="similarity">
    <text evidence="4 14">Belongs to the cytochrome P450 family.</text>
</comment>
<dbReference type="InterPro" id="IPR001128">
    <property type="entry name" value="Cyt_P450"/>
</dbReference>
<keyword evidence="6 13" id="KW-0479">Metal-binding</keyword>
<evidence type="ECO:0000256" key="4">
    <source>
        <dbReference type="ARBA" id="ARBA00010617"/>
    </source>
</evidence>
<keyword evidence="10 13" id="KW-0408">Iron</keyword>
<dbReference type="InterPro" id="IPR036396">
    <property type="entry name" value="Cyt_P450_sf"/>
</dbReference>
<protein>
    <submittedName>
        <fullName evidence="17">Probable cytochrome P450 6a23</fullName>
    </submittedName>
</protein>
<keyword evidence="7" id="KW-0256">Endoplasmic reticulum</keyword>
<keyword evidence="9 14" id="KW-0560">Oxidoreductase</keyword>
<dbReference type="InterPro" id="IPR017972">
    <property type="entry name" value="Cyt_P450_CS"/>
</dbReference>
<dbReference type="FunFam" id="1.10.630.10:FF:000042">
    <property type="entry name" value="Cytochrome P450"/>
    <property type="match status" value="1"/>
</dbReference>
<dbReference type="GO" id="GO:0016705">
    <property type="term" value="F:oxidoreductase activity, acting on paired donors, with incorporation or reduction of molecular oxygen"/>
    <property type="evidence" value="ECO:0007669"/>
    <property type="project" value="InterPro"/>
</dbReference>
<dbReference type="PRINTS" id="PR00385">
    <property type="entry name" value="P450"/>
</dbReference>
<comment type="cofactor">
    <cofactor evidence="1 13">
        <name>heme</name>
        <dbReference type="ChEBI" id="CHEBI:30413"/>
    </cofactor>
</comment>
<gene>
    <name evidence="17" type="primary">LOC111602572</name>
</gene>
<dbReference type="SUPFAM" id="SSF48264">
    <property type="entry name" value="Cytochrome P450"/>
    <property type="match status" value="1"/>
</dbReference>
<evidence type="ECO:0000256" key="11">
    <source>
        <dbReference type="ARBA" id="ARBA00023033"/>
    </source>
</evidence>
<dbReference type="Gene3D" id="1.10.630.10">
    <property type="entry name" value="Cytochrome P450"/>
    <property type="match status" value="1"/>
</dbReference>
<evidence type="ECO:0000256" key="12">
    <source>
        <dbReference type="ARBA" id="ARBA00023136"/>
    </source>
</evidence>
<evidence type="ECO:0000256" key="14">
    <source>
        <dbReference type="RuleBase" id="RU000461"/>
    </source>
</evidence>
<dbReference type="Proteomes" id="UP000504633">
    <property type="component" value="Unplaced"/>
</dbReference>
<evidence type="ECO:0000256" key="3">
    <source>
        <dbReference type="ARBA" id="ARBA00004406"/>
    </source>
</evidence>
<dbReference type="PANTHER" id="PTHR24292:SF100">
    <property type="entry name" value="CYTOCHROME P450 6A16, ISOFORM B-RELATED"/>
    <property type="match status" value="1"/>
</dbReference>
<dbReference type="InterPro" id="IPR050476">
    <property type="entry name" value="Insect_CytP450_Detox"/>
</dbReference>
<accession>A0A6J1MEP4</accession>
<evidence type="ECO:0000256" key="10">
    <source>
        <dbReference type="ARBA" id="ARBA00023004"/>
    </source>
</evidence>
<dbReference type="PANTHER" id="PTHR24292">
    <property type="entry name" value="CYTOCHROME P450"/>
    <property type="match status" value="1"/>
</dbReference>
<dbReference type="OrthoDB" id="2789670at2759"/>